<comment type="caution">
    <text evidence="4">The sequence shown here is derived from an EMBL/GenBank/DDBJ whole genome shotgun (WGS) entry which is preliminary data.</text>
</comment>
<evidence type="ECO:0000313" key="4">
    <source>
        <dbReference type="EMBL" id="TYB81379.1"/>
    </source>
</evidence>
<dbReference type="AlphaFoldDB" id="A0A5D0RJS7"/>
<dbReference type="UniPathway" id="UPA00148"/>
<proteinExistence type="predicted"/>
<evidence type="ECO:0000256" key="1">
    <source>
        <dbReference type="ARBA" id="ARBA00004953"/>
    </source>
</evidence>
<dbReference type="PANTHER" id="PTHR36925">
    <property type="entry name" value="COBALT-PRECORRIN-6A REDUCTASE"/>
    <property type="match status" value="1"/>
</dbReference>
<reference evidence="4 5" key="1">
    <citation type="submission" date="2019-08" db="EMBL/GenBank/DDBJ databases">
        <title>Identification of a novel species of the genus Boseongicola.</title>
        <authorList>
            <person name="Zhang X.-Q."/>
        </authorList>
    </citation>
    <scope>NUCLEOTIDE SEQUENCE [LARGE SCALE GENOMIC DNA]</scope>
    <source>
        <strain evidence="4 5">HY14</strain>
    </source>
</reference>
<protein>
    <submittedName>
        <fullName evidence="4">Cobalt-precorrin-6A reductase</fullName>
        <ecNumber evidence="4">1.3.1.106</ecNumber>
    </submittedName>
</protein>
<dbReference type="NCBIfam" id="NF005968">
    <property type="entry name" value="PRK08057.1-2"/>
    <property type="match status" value="1"/>
</dbReference>
<evidence type="ECO:0000256" key="2">
    <source>
        <dbReference type="ARBA" id="ARBA00022573"/>
    </source>
</evidence>
<dbReference type="Pfam" id="PF02571">
    <property type="entry name" value="CbiJ"/>
    <property type="match status" value="1"/>
</dbReference>
<evidence type="ECO:0000313" key="5">
    <source>
        <dbReference type="Proteomes" id="UP000322080"/>
    </source>
</evidence>
<dbReference type="NCBIfam" id="TIGR00715">
    <property type="entry name" value="precor6x_red"/>
    <property type="match status" value="1"/>
</dbReference>
<evidence type="ECO:0000256" key="3">
    <source>
        <dbReference type="ARBA" id="ARBA00023002"/>
    </source>
</evidence>
<comment type="pathway">
    <text evidence="1">Cofactor biosynthesis; adenosylcobalamin biosynthesis.</text>
</comment>
<dbReference type="GO" id="GO:0016994">
    <property type="term" value="F:precorrin-6A reductase activity"/>
    <property type="evidence" value="ECO:0007669"/>
    <property type="project" value="InterPro"/>
</dbReference>
<dbReference type="InterPro" id="IPR003723">
    <property type="entry name" value="Precorrin-6x_reduct"/>
</dbReference>
<dbReference type="RefSeq" id="WP_148377773.1">
    <property type="nucleotide sequence ID" value="NZ_VSIY01000006.1"/>
</dbReference>
<gene>
    <name evidence="4" type="ORF">FVF75_09710</name>
</gene>
<dbReference type="EMBL" id="VSIY01000006">
    <property type="protein sequence ID" value="TYB81379.1"/>
    <property type="molecule type" value="Genomic_DNA"/>
</dbReference>
<organism evidence="4 5">
    <name type="scientific">Maritimibacter fusiformis</name>
    <dbReference type="NCBI Taxonomy" id="2603819"/>
    <lineage>
        <taxon>Bacteria</taxon>
        <taxon>Pseudomonadati</taxon>
        <taxon>Pseudomonadota</taxon>
        <taxon>Alphaproteobacteria</taxon>
        <taxon>Rhodobacterales</taxon>
        <taxon>Roseobacteraceae</taxon>
        <taxon>Maritimibacter</taxon>
    </lineage>
</organism>
<dbReference type="GO" id="GO:0009236">
    <property type="term" value="P:cobalamin biosynthetic process"/>
    <property type="evidence" value="ECO:0007669"/>
    <property type="project" value="UniProtKB-UniPathway"/>
</dbReference>
<accession>A0A5D0RJS7</accession>
<keyword evidence="5" id="KW-1185">Reference proteome</keyword>
<dbReference type="EC" id="1.3.1.106" evidence="4"/>
<keyword evidence="3 4" id="KW-0560">Oxidoreductase</keyword>
<name>A0A5D0RJS7_9RHOB</name>
<sequence length="245" mass="26536">MKRVLVMAGTGEARALCRRLAGDPRVEVTASLAGETRVPADLGVAVRRGGFGGEDAQKKIISDSDLTAVIDATHPFAERISHRTHQICARLDLPYLRLIRPGWQAEEGDLWTFVGRPDEVALHLPETATVFLATGRKSLTGFANLSGRRVLCRVIDPPVARFPLAGGAFVVGRPSFSVEEEVRLFTREGVDVLVVKDAGGEAGRAKLLAARLLRLPVILIRRPEAPQGAQVDNVDGALAWLERLL</sequence>
<dbReference type="Proteomes" id="UP000322080">
    <property type="component" value="Unassembled WGS sequence"/>
</dbReference>
<dbReference type="PANTHER" id="PTHR36925:SF1">
    <property type="entry name" value="COBALT-PRECORRIN-6A REDUCTASE"/>
    <property type="match status" value="1"/>
</dbReference>
<dbReference type="PROSITE" id="PS51014">
    <property type="entry name" value="COBK_CBIJ"/>
    <property type="match status" value="1"/>
</dbReference>
<keyword evidence="2" id="KW-0169">Cobalamin biosynthesis</keyword>